<evidence type="ECO:0000256" key="5">
    <source>
        <dbReference type="ARBA" id="ARBA00022801"/>
    </source>
</evidence>
<evidence type="ECO:0000256" key="2">
    <source>
        <dbReference type="ARBA" id="ARBA00005375"/>
    </source>
</evidence>
<name>A0A085MH34_9BILA</name>
<comment type="catalytic activity">
    <reaction evidence="1">
        <text>a phosphate monoester + H2O = an alcohol + phosphate</text>
        <dbReference type="Rhea" id="RHEA:15017"/>
        <dbReference type="ChEBI" id="CHEBI:15377"/>
        <dbReference type="ChEBI" id="CHEBI:30879"/>
        <dbReference type="ChEBI" id="CHEBI:43474"/>
        <dbReference type="ChEBI" id="CHEBI:67140"/>
        <dbReference type="EC" id="3.1.3.2"/>
    </reaction>
</comment>
<dbReference type="InterPro" id="IPR000560">
    <property type="entry name" value="His_Pase_clade-2"/>
</dbReference>
<evidence type="ECO:0000256" key="9">
    <source>
        <dbReference type="SAM" id="SignalP"/>
    </source>
</evidence>
<feature type="chain" id="PRO_5001795240" description="acid phosphatase" evidence="9">
    <location>
        <begin position="28"/>
        <end position="426"/>
    </location>
</feature>
<evidence type="ECO:0000313" key="11">
    <source>
        <dbReference type="Proteomes" id="UP000030764"/>
    </source>
</evidence>
<keyword evidence="7" id="KW-0325">Glycoprotein</keyword>
<gene>
    <name evidence="10" type="ORF">M513_02634</name>
</gene>
<keyword evidence="8" id="KW-0812">Transmembrane</keyword>
<keyword evidence="6" id="KW-1015">Disulfide bond</keyword>
<protein>
    <recommendedName>
        <fullName evidence="3">acid phosphatase</fullName>
        <ecNumber evidence="3">3.1.3.2</ecNumber>
    </recommendedName>
</protein>
<dbReference type="PANTHER" id="PTHR11567">
    <property type="entry name" value="ACID PHOSPHATASE-RELATED"/>
    <property type="match status" value="1"/>
</dbReference>
<sequence>MASRCRIVLKWLCLLTTITLLCQQSLSRDLMLSHIIWREGVRGPLNASTLPYIKWNNNGLAELTKVQTATHLHMTYDKLFKKGKEQHEKLARYLRLRYDAVLGNSSQNSVTVYSVNLSYSVSSLKANLATLFPSVPESSLIQNVSWTLKSLNAAEIADEAVFKLEQCQDDDTSKHDNDSVKSILQSNSVLQKFQQESGANLSHFYNVFMIYDSMSSAHAQGILPRRLETTYDLISMYFGRFTTEYFSKLNASREYAGLLLINMLESMASKVYDASDNKPQLVIYSTDQLLMISLLSLLSNYQEYFVPQFSSCFMVELYNDSGDYQVDLWYKQAVQQQPVPLKVPGCYPNCRLEQLTNIVSNIAKTPWQPTCKKEKNNPPEILRKFSGRKFTIVLFSAIVAGIIASVVTYYCARDVFKCLIQKPADE</sequence>
<dbReference type="SUPFAM" id="SSF53254">
    <property type="entry name" value="Phosphoglycerate mutase-like"/>
    <property type="match status" value="1"/>
</dbReference>
<reference evidence="10 11" key="1">
    <citation type="journal article" date="2014" name="Nat. Genet.">
        <title>Genome and transcriptome of the porcine whipworm Trichuris suis.</title>
        <authorList>
            <person name="Jex A.R."/>
            <person name="Nejsum P."/>
            <person name="Schwarz E.M."/>
            <person name="Hu L."/>
            <person name="Young N.D."/>
            <person name="Hall R.S."/>
            <person name="Korhonen P.K."/>
            <person name="Liao S."/>
            <person name="Thamsborg S."/>
            <person name="Xia J."/>
            <person name="Xu P."/>
            <person name="Wang S."/>
            <person name="Scheerlinck J.P."/>
            <person name="Hofmann A."/>
            <person name="Sternberg P.W."/>
            <person name="Wang J."/>
            <person name="Gasser R.B."/>
        </authorList>
    </citation>
    <scope>NUCLEOTIDE SEQUENCE [LARGE SCALE GENOMIC DNA]</scope>
    <source>
        <strain evidence="10">DCEP-RM93M</strain>
    </source>
</reference>
<dbReference type="Gene3D" id="3.40.50.1240">
    <property type="entry name" value="Phosphoglycerate mutase-like"/>
    <property type="match status" value="1"/>
</dbReference>
<dbReference type="PANTHER" id="PTHR11567:SF211">
    <property type="entry name" value="PROSTATIC ACID PHOSPHATASE"/>
    <property type="match status" value="1"/>
</dbReference>
<dbReference type="GO" id="GO:0003993">
    <property type="term" value="F:acid phosphatase activity"/>
    <property type="evidence" value="ECO:0007669"/>
    <property type="project" value="UniProtKB-EC"/>
</dbReference>
<organism evidence="10 11">
    <name type="scientific">Trichuris suis</name>
    <name type="common">pig whipworm</name>
    <dbReference type="NCBI Taxonomy" id="68888"/>
    <lineage>
        <taxon>Eukaryota</taxon>
        <taxon>Metazoa</taxon>
        <taxon>Ecdysozoa</taxon>
        <taxon>Nematoda</taxon>
        <taxon>Enoplea</taxon>
        <taxon>Dorylaimia</taxon>
        <taxon>Trichinellida</taxon>
        <taxon>Trichuridae</taxon>
        <taxon>Trichuris</taxon>
    </lineage>
</organism>
<evidence type="ECO:0000256" key="8">
    <source>
        <dbReference type="SAM" id="Phobius"/>
    </source>
</evidence>
<keyword evidence="5" id="KW-0378">Hydrolase</keyword>
<keyword evidence="8" id="KW-0472">Membrane</keyword>
<dbReference type="EC" id="3.1.3.2" evidence="3"/>
<evidence type="ECO:0000256" key="7">
    <source>
        <dbReference type="ARBA" id="ARBA00023180"/>
    </source>
</evidence>
<evidence type="ECO:0000256" key="1">
    <source>
        <dbReference type="ARBA" id="ARBA00000032"/>
    </source>
</evidence>
<dbReference type="OrthoDB" id="258392at2759"/>
<keyword evidence="8" id="KW-1133">Transmembrane helix</keyword>
<evidence type="ECO:0000256" key="4">
    <source>
        <dbReference type="ARBA" id="ARBA00022729"/>
    </source>
</evidence>
<proteinExistence type="inferred from homology"/>
<evidence type="ECO:0000313" key="10">
    <source>
        <dbReference type="EMBL" id="KFD56530.1"/>
    </source>
</evidence>
<dbReference type="InterPro" id="IPR050645">
    <property type="entry name" value="Histidine_acid_phosphatase"/>
</dbReference>
<evidence type="ECO:0000256" key="6">
    <source>
        <dbReference type="ARBA" id="ARBA00023157"/>
    </source>
</evidence>
<accession>A0A085MH34</accession>
<feature type="signal peptide" evidence="9">
    <location>
        <begin position="1"/>
        <end position="27"/>
    </location>
</feature>
<dbReference type="AlphaFoldDB" id="A0A085MH34"/>
<keyword evidence="11" id="KW-1185">Reference proteome</keyword>
<dbReference type="InterPro" id="IPR029033">
    <property type="entry name" value="His_PPase_superfam"/>
</dbReference>
<evidence type="ECO:0000256" key="3">
    <source>
        <dbReference type="ARBA" id="ARBA00012646"/>
    </source>
</evidence>
<keyword evidence="4 9" id="KW-0732">Signal</keyword>
<dbReference type="EMBL" id="KL363193">
    <property type="protein sequence ID" value="KFD56530.1"/>
    <property type="molecule type" value="Genomic_DNA"/>
</dbReference>
<feature type="transmembrane region" description="Helical" evidence="8">
    <location>
        <begin position="390"/>
        <end position="412"/>
    </location>
</feature>
<dbReference type="Pfam" id="PF00328">
    <property type="entry name" value="His_Phos_2"/>
    <property type="match status" value="1"/>
</dbReference>
<comment type="similarity">
    <text evidence="2">Belongs to the histidine acid phosphatase family.</text>
</comment>
<dbReference type="Proteomes" id="UP000030764">
    <property type="component" value="Unassembled WGS sequence"/>
</dbReference>